<feature type="region of interest" description="Disordered" evidence="1">
    <location>
        <begin position="127"/>
        <end position="146"/>
    </location>
</feature>
<dbReference type="VEuPathDB" id="VectorBase:AMEM002380"/>
<reference evidence="2" key="1">
    <citation type="submission" date="2020-05" db="UniProtKB">
        <authorList>
            <consortium name="EnsemblMetazoa"/>
        </authorList>
    </citation>
    <scope>IDENTIFICATION</scope>
    <source>
        <strain evidence="2">MAF</strain>
    </source>
</reference>
<dbReference type="EnsemblMetazoa" id="AMEM002380-RA">
    <property type="protein sequence ID" value="AMEM002380-PA"/>
    <property type="gene ID" value="AMEM002380"/>
</dbReference>
<protein>
    <submittedName>
        <fullName evidence="2">Uncharacterized protein</fullName>
    </submittedName>
</protein>
<evidence type="ECO:0000313" key="2">
    <source>
        <dbReference type="EnsemblMetazoa" id="AMEM002380-PA"/>
    </source>
</evidence>
<feature type="region of interest" description="Disordered" evidence="1">
    <location>
        <begin position="238"/>
        <end position="264"/>
    </location>
</feature>
<feature type="compositionally biased region" description="Basic and acidic residues" evidence="1">
    <location>
        <begin position="255"/>
        <end position="264"/>
    </location>
</feature>
<feature type="region of interest" description="Disordered" evidence="1">
    <location>
        <begin position="25"/>
        <end position="44"/>
    </location>
</feature>
<accession>A0A182URI8</accession>
<evidence type="ECO:0000256" key="1">
    <source>
        <dbReference type="SAM" id="MobiDB-lite"/>
    </source>
</evidence>
<dbReference type="AlphaFoldDB" id="A0A182URI8"/>
<sequence>MTDDSTGREADALLGRFVDVAVVGSHDGSSTTGQCRRTGHNTVSSSQDVVVGQDGTSAQTRASKELTQQSDLVRELAGRSLLAVDDAVRRKHLAVDLHLRWQTLPVVIELLDRTDLRPIDLDPFGAGNGQQTNKKHEGFHLDSKGMKNDTRAYTDGIPIEQPAADPNDTIPIWRLPPSWTVSGPPESPLHDERPPSPLRHTFWGWIRAVFQRAIQSALVMTGLRVNLTTADVAELPSEVRPNPDTVPVKPPNWRVSERAGRRAG</sequence>
<proteinExistence type="predicted"/>
<organism evidence="2 3">
    <name type="scientific">Anopheles merus</name>
    <name type="common">Mosquito</name>
    <dbReference type="NCBI Taxonomy" id="30066"/>
    <lineage>
        <taxon>Eukaryota</taxon>
        <taxon>Metazoa</taxon>
        <taxon>Ecdysozoa</taxon>
        <taxon>Arthropoda</taxon>
        <taxon>Hexapoda</taxon>
        <taxon>Insecta</taxon>
        <taxon>Pterygota</taxon>
        <taxon>Neoptera</taxon>
        <taxon>Endopterygota</taxon>
        <taxon>Diptera</taxon>
        <taxon>Nematocera</taxon>
        <taxon>Culicoidea</taxon>
        <taxon>Culicidae</taxon>
        <taxon>Anophelinae</taxon>
        <taxon>Anopheles</taxon>
    </lineage>
</organism>
<dbReference type="Proteomes" id="UP000075903">
    <property type="component" value="Unassembled WGS sequence"/>
</dbReference>
<feature type="compositionally biased region" description="Basic and acidic residues" evidence="1">
    <location>
        <begin position="134"/>
        <end position="146"/>
    </location>
</feature>
<keyword evidence="3" id="KW-1185">Reference proteome</keyword>
<evidence type="ECO:0000313" key="3">
    <source>
        <dbReference type="Proteomes" id="UP000075903"/>
    </source>
</evidence>
<name>A0A182URI8_ANOME</name>